<dbReference type="SUPFAM" id="SSF56784">
    <property type="entry name" value="HAD-like"/>
    <property type="match status" value="1"/>
</dbReference>
<dbReference type="AlphaFoldDB" id="A0A1I4DWM0"/>
<evidence type="ECO:0000256" key="2">
    <source>
        <dbReference type="ARBA" id="ARBA00004818"/>
    </source>
</evidence>
<dbReference type="RefSeq" id="WP_175499198.1">
    <property type="nucleotide sequence ID" value="NZ_FOTF01000005.1"/>
</dbReference>
<evidence type="ECO:0000313" key="5">
    <source>
        <dbReference type="EMBL" id="SFK98058.1"/>
    </source>
</evidence>
<protein>
    <recommendedName>
        <fullName evidence="4">phosphoglycolate phosphatase</fullName>
        <ecNumber evidence="4">3.1.3.18</ecNumber>
    </recommendedName>
</protein>
<accession>A0A1I4DWM0</accession>
<dbReference type="SFLD" id="SFLDS00003">
    <property type="entry name" value="Haloacid_Dehalogenase"/>
    <property type="match status" value="1"/>
</dbReference>
<dbReference type="SFLD" id="SFLDG01129">
    <property type="entry name" value="C1.5:_HAD__Beta-PGM__Phosphata"/>
    <property type="match status" value="1"/>
</dbReference>
<name>A0A1I4DWM0_9RHOB</name>
<dbReference type="PANTHER" id="PTHR43434:SF1">
    <property type="entry name" value="PHOSPHOGLYCOLATE PHOSPHATASE"/>
    <property type="match status" value="1"/>
</dbReference>
<dbReference type="STRING" id="195913.SAMN04488004_105151"/>
<dbReference type="GO" id="GO:0006281">
    <property type="term" value="P:DNA repair"/>
    <property type="evidence" value="ECO:0007669"/>
    <property type="project" value="TreeGrafter"/>
</dbReference>
<evidence type="ECO:0000256" key="4">
    <source>
        <dbReference type="ARBA" id="ARBA00013078"/>
    </source>
</evidence>
<dbReference type="Gene3D" id="1.10.150.240">
    <property type="entry name" value="Putative phosphatase, domain 2"/>
    <property type="match status" value="1"/>
</dbReference>
<proteinExistence type="inferred from homology"/>
<comment type="pathway">
    <text evidence="2">Organic acid metabolism; glycolate biosynthesis; glycolate from 2-phosphoglycolate: step 1/1.</text>
</comment>
<evidence type="ECO:0000313" key="6">
    <source>
        <dbReference type="Proteomes" id="UP000199550"/>
    </source>
</evidence>
<sequence length="213" mass="22093">MTPELVIFDCDGVLVDTEPTTDRVISANLARYGLNIAPDMVHKMFGGGTLMGIGEEARRMGADLPGNWLDQTYDEVFAALALGVDVMPGVVDLLDKLDAAGIPTAIASNGPLAKMKVSLTPSGLLDRFAGRIYSGHDYAPKPAPAMLLHAMDVAGAAPVATWMIDDMPAGWDAAAAARCGCFAYVAEGGAARAGGHTAVPVTHMDQIAAALNL</sequence>
<comment type="catalytic activity">
    <reaction evidence="1">
        <text>2-phosphoglycolate + H2O = glycolate + phosphate</text>
        <dbReference type="Rhea" id="RHEA:14369"/>
        <dbReference type="ChEBI" id="CHEBI:15377"/>
        <dbReference type="ChEBI" id="CHEBI:29805"/>
        <dbReference type="ChEBI" id="CHEBI:43474"/>
        <dbReference type="ChEBI" id="CHEBI:58033"/>
        <dbReference type="EC" id="3.1.3.18"/>
    </reaction>
</comment>
<dbReference type="GO" id="GO:0008967">
    <property type="term" value="F:phosphoglycolate phosphatase activity"/>
    <property type="evidence" value="ECO:0007669"/>
    <property type="project" value="UniProtKB-EC"/>
</dbReference>
<dbReference type="EMBL" id="FOTF01000005">
    <property type="protein sequence ID" value="SFK98058.1"/>
    <property type="molecule type" value="Genomic_DNA"/>
</dbReference>
<dbReference type="InterPro" id="IPR023214">
    <property type="entry name" value="HAD_sf"/>
</dbReference>
<dbReference type="InterPro" id="IPR050155">
    <property type="entry name" value="HAD-like_hydrolase_sf"/>
</dbReference>
<reference evidence="5 6" key="1">
    <citation type="submission" date="2016-10" db="EMBL/GenBank/DDBJ databases">
        <authorList>
            <person name="de Groot N.N."/>
        </authorList>
    </citation>
    <scope>NUCLEOTIDE SEQUENCE [LARGE SCALE GENOMIC DNA]</scope>
    <source>
        <strain evidence="5 6">DSM 16199</strain>
    </source>
</reference>
<evidence type="ECO:0000256" key="3">
    <source>
        <dbReference type="ARBA" id="ARBA00006171"/>
    </source>
</evidence>
<dbReference type="Proteomes" id="UP000199550">
    <property type="component" value="Unassembled WGS sequence"/>
</dbReference>
<dbReference type="Pfam" id="PF00702">
    <property type="entry name" value="Hydrolase"/>
    <property type="match status" value="1"/>
</dbReference>
<dbReference type="Gene3D" id="3.40.50.1000">
    <property type="entry name" value="HAD superfamily/HAD-like"/>
    <property type="match status" value="1"/>
</dbReference>
<gene>
    <name evidence="5" type="ORF">SAMN04488004_105151</name>
</gene>
<dbReference type="InterPro" id="IPR023198">
    <property type="entry name" value="PGP-like_dom2"/>
</dbReference>
<dbReference type="NCBIfam" id="TIGR01509">
    <property type="entry name" value="HAD-SF-IA-v3"/>
    <property type="match status" value="1"/>
</dbReference>
<dbReference type="EC" id="3.1.3.18" evidence="4"/>
<comment type="similarity">
    <text evidence="3">Belongs to the HAD-like hydrolase superfamily. CbbY/CbbZ/Gph/YieH family.</text>
</comment>
<dbReference type="InterPro" id="IPR036412">
    <property type="entry name" value="HAD-like_sf"/>
</dbReference>
<dbReference type="InterPro" id="IPR006439">
    <property type="entry name" value="HAD-SF_hydro_IA"/>
</dbReference>
<evidence type="ECO:0000256" key="1">
    <source>
        <dbReference type="ARBA" id="ARBA00000830"/>
    </source>
</evidence>
<organism evidence="5 6">
    <name type="scientific">Loktanella salsilacus</name>
    <dbReference type="NCBI Taxonomy" id="195913"/>
    <lineage>
        <taxon>Bacteria</taxon>
        <taxon>Pseudomonadati</taxon>
        <taxon>Pseudomonadota</taxon>
        <taxon>Alphaproteobacteria</taxon>
        <taxon>Rhodobacterales</taxon>
        <taxon>Roseobacteraceae</taxon>
        <taxon>Loktanella</taxon>
    </lineage>
</organism>
<dbReference type="PANTHER" id="PTHR43434">
    <property type="entry name" value="PHOSPHOGLYCOLATE PHOSPHATASE"/>
    <property type="match status" value="1"/>
</dbReference>
<keyword evidence="6" id="KW-1185">Reference proteome</keyword>